<accession>A0A8S3X0I8</accession>
<comment type="caution">
    <text evidence="2">The sequence shown here is derived from an EMBL/GenBank/DDBJ whole genome shotgun (WGS) entry which is preliminary data.</text>
</comment>
<feature type="signal peptide" evidence="1">
    <location>
        <begin position="1"/>
        <end position="17"/>
    </location>
</feature>
<dbReference type="EMBL" id="CAJQZP010000851">
    <property type="protein sequence ID" value="CAG4988697.1"/>
    <property type="molecule type" value="Genomic_DNA"/>
</dbReference>
<gene>
    <name evidence="2" type="ORF">PAPOLLO_LOCUS11675</name>
</gene>
<evidence type="ECO:0000256" key="1">
    <source>
        <dbReference type="SAM" id="SignalP"/>
    </source>
</evidence>
<dbReference type="AlphaFoldDB" id="A0A8S3X0I8"/>
<name>A0A8S3X0I8_PARAO</name>
<organism evidence="2 3">
    <name type="scientific">Parnassius apollo</name>
    <name type="common">Apollo butterfly</name>
    <name type="synonym">Papilio apollo</name>
    <dbReference type="NCBI Taxonomy" id="110799"/>
    <lineage>
        <taxon>Eukaryota</taxon>
        <taxon>Metazoa</taxon>
        <taxon>Ecdysozoa</taxon>
        <taxon>Arthropoda</taxon>
        <taxon>Hexapoda</taxon>
        <taxon>Insecta</taxon>
        <taxon>Pterygota</taxon>
        <taxon>Neoptera</taxon>
        <taxon>Endopterygota</taxon>
        <taxon>Lepidoptera</taxon>
        <taxon>Glossata</taxon>
        <taxon>Ditrysia</taxon>
        <taxon>Papilionoidea</taxon>
        <taxon>Papilionidae</taxon>
        <taxon>Parnassiinae</taxon>
        <taxon>Parnassini</taxon>
        <taxon>Parnassius</taxon>
        <taxon>Parnassius</taxon>
    </lineage>
</organism>
<proteinExistence type="predicted"/>
<evidence type="ECO:0000313" key="3">
    <source>
        <dbReference type="Proteomes" id="UP000691718"/>
    </source>
</evidence>
<reference evidence="2" key="1">
    <citation type="submission" date="2021-04" db="EMBL/GenBank/DDBJ databases">
        <authorList>
            <person name="Tunstrom K."/>
        </authorList>
    </citation>
    <scope>NUCLEOTIDE SEQUENCE</scope>
</reference>
<keyword evidence="1" id="KW-0732">Signal</keyword>
<dbReference type="Proteomes" id="UP000691718">
    <property type="component" value="Unassembled WGS sequence"/>
</dbReference>
<feature type="chain" id="PRO_5035807421" evidence="1">
    <location>
        <begin position="18"/>
        <end position="193"/>
    </location>
</feature>
<evidence type="ECO:0000313" key="2">
    <source>
        <dbReference type="EMBL" id="CAG4988697.1"/>
    </source>
</evidence>
<protein>
    <submittedName>
        <fullName evidence="2">(apollo) hypothetical protein</fullName>
    </submittedName>
</protein>
<sequence>MLLGFLLTVTLLSSVNSNEESNKVTKPYVVFPVPFDLPNRNDRATQCWLRIEDVEVVETVAVYCTIALTFIRYHIHEYNSRKMTEDGVDVSLWREEPLSPKDFVLTAPEVGESNGKDWKVSTVLDPITRMRIYVTQKADCKLIIYSREGVSNYKVDCDRILYYVNSQMSSATSSRGQVNLLVFMLTSVLFVVK</sequence>
<keyword evidence="3" id="KW-1185">Reference proteome</keyword>
<dbReference type="OrthoDB" id="7242984at2759"/>